<comment type="caution">
    <text evidence="1">The sequence shown here is derived from an EMBL/GenBank/DDBJ whole genome shotgun (WGS) entry which is preliminary data.</text>
</comment>
<proteinExistence type="predicted"/>
<protein>
    <submittedName>
        <fullName evidence="1">RNase P subunit RPR2</fullName>
    </submittedName>
</protein>
<reference evidence="1 2" key="1">
    <citation type="submission" date="2021-01" db="EMBL/GenBank/DDBJ databases">
        <title>Genomic Encyclopedia of Type Strains, Phase IV (KMG-IV): sequencing the most valuable type-strain genomes for metagenomic binning, comparative biology and taxonomic classification.</title>
        <authorList>
            <person name="Goeker M."/>
        </authorList>
    </citation>
    <scope>NUCLEOTIDE SEQUENCE [LARGE SCALE GENOMIC DNA]</scope>
    <source>
        <strain evidence="1 2">DSM 25890</strain>
    </source>
</reference>
<gene>
    <name evidence="1" type="ORF">JOC73_002374</name>
</gene>
<accession>A0ABS2NS57</accession>
<name>A0ABS2NS57_9FIRM</name>
<keyword evidence="2" id="KW-1185">Reference proteome</keyword>
<dbReference type="EMBL" id="JAFBEE010000018">
    <property type="protein sequence ID" value="MBM7615800.1"/>
    <property type="molecule type" value="Genomic_DNA"/>
</dbReference>
<dbReference type="Proteomes" id="UP001314796">
    <property type="component" value="Unassembled WGS sequence"/>
</dbReference>
<sequence length="74" mass="8307">MARVEFSRRQIRGVPAFLIGDEVVVGLDTQRIYALLDYTIMGCKECGTRMRVPKNKGKIKITCPNCSDKTVLTT</sequence>
<evidence type="ECO:0000313" key="2">
    <source>
        <dbReference type="Proteomes" id="UP001314796"/>
    </source>
</evidence>
<evidence type="ECO:0000313" key="1">
    <source>
        <dbReference type="EMBL" id="MBM7615800.1"/>
    </source>
</evidence>
<organism evidence="1 2">
    <name type="scientific">Alkaliphilus hydrothermalis</name>
    <dbReference type="NCBI Taxonomy" id="1482730"/>
    <lineage>
        <taxon>Bacteria</taxon>
        <taxon>Bacillati</taxon>
        <taxon>Bacillota</taxon>
        <taxon>Clostridia</taxon>
        <taxon>Peptostreptococcales</taxon>
        <taxon>Natronincolaceae</taxon>
        <taxon>Alkaliphilus</taxon>
    </lineage>
</organism>